<gene>
    <name evidence="2" type="ORF">SK128_008459</name>
</gene>
<feature type="region of interest" description="Disordered" evidence="1">
    <location>
        <begin position="21"/>
        <end position="54"/>
    </location>
</feature>
<dbReference type="EMBL" id="JAXCGZ010019085">
    <property type="protein sequence ID" value="KAK7066649.1"/>
    <property type="molecule type" value="Genomic_DNA"/>
</dbReference>
<reference evidence="2 3" key="1">
    <citation type="submission" date="2023-11" db="EMBL/GenBank/DDBJ databases">
        <title>Halocaridina rubra genome assembly.</title>
        <authorList>
            <person name="Smith C."/>
        </authorList>
    </citation>
    <scope>NUCLEOTIDE SEQUENCE [LARGE SCALE GENOMIC DNA]</scope>
    <source>
        <strain evidence="2">EP-1</strain>
        <tissue evidence="2">Whole</tissue>
    </source>
</reference>
<evidence type="ECO:0000313" key="2">
    <source>
        <dbReference type="EMBL" id="KAK7066649.1"/>
    </source>
</evidence>
<feature type="non-terminal residue" evidence="2">
    <location>
        <position position="67"/>
    </location>
</feature>
<dbReference type="Proteomes" id="UP001381693">
    <property type="component" value="Unassembled WGS sequence"/>
</dbReference>
<accession>A0AAN8WUL2</accession>
<protein>
    <submittedName>
        <fullName evidence="2">Uncharacterized protein</fullName>
    </submittedName>
</protein>
<keyword evidence="3" id="KW-1185">Reference proteome</keyword>
<name>A0AAN8WUL2_HALRR</name>
<sequence length="67" mass="7142">STSHDVYRTTLDKVLAPLAMPAHSSPLPCGNNSRVSPAEFASQPNCPADTPARLDRPLRVTALDEGK</sequence>
<evidence type="ECO:0000256" key="1">
    <source>
        <dbReference type="SAM" id="MobiDB-lite"/>
    </source>
</evidence>
<evidence type="ECO:0000313" key="3">
    <source>
        <dbReference type="Proteomes" id="UP001381693"/>
    </source>
</evidence>
<organism evidence="2 3">
    <name type="scientific">Halocaridina rubra</name>
    <name type="common">Hawaiian red shrimp</name>
    <dbReference type="NCBI Taxonomy" id="373956"/>
    <lineage>
        <taxon>Eukaryota</taxon>
        <taxon>Metazoa</taxon>
        <taxon>Ecdysozoa</taxon>
        <taxon>Arthropoda</taxon>
        <taxon>Crustacea</taxon>
        <taxon>Multicrustacea</taxon>
        <taxon>Malacostraca</taxon>
        <taxon>Eumalacostraca</taxon>
        <taxon>Eucarida</taxon>
        <taxon>Decapoda</taxon>
        <taxon>Pleocyemata</taxon>
        <taxon>Caridea</taxon>
        <taxon>Atyoidea</taxon>
        <taxon>Atyidae</taxon>
        <taxon>Halocaridina</taxon>
    </lineage>
</organism>
<proteinExistence type="predicted"/>
<feature type="non-terminal residue" evidence="2">
    <location>
        <position position="1"/>
    </location>
</feature>
<comment type="caution">
    <text evidence="2">The sequence shown here is derived from an EMBL/GenBank/DDBJ whole genome shotgun (WGS) entry which is preliminary data.</text>
</comment>
<dbReference type="AlphaFoldDB" id="A0AAN8WUL2"/>